<keyword evidence="2" id="KW-1185">Reference proteome</keyword>
<evidence type="ECO:0000313" key="1">
    <source>
        <dbReference type="EMBL" id="ORD94215.1"/>
    </source>
</evidence>
<comment type="caution">
    <text evidence="1">The sequence shown here is derived from an EMBL/GenBank/DDBJ whole genome shotgun (WGS) entry which is preliminary data.</text>
</comment>
<accession>A0A1Y1S6Y5</accession>
<proteinExistence type="predicted"/>
<dbReference type="EMBL" id="LWDP01000029">
    <property type="protein sequence ID" value="ORD94215.1"/>
    <property type="molecule type" value="Genomic_DNA"/>
</dbReference>
<dbReference type="Proteomes" id="UP000192639">
    <property type="component" value="Unassembled WGS sequence"/>
</dbReference>
<protein>
    <submittedName>
        <fullName evidence="1">Uncharacterized protein</fullName>
    </submittedName>
</protein>
<dbReference type="AlphaFoldDB" id="A0A1Y1S6Y5"/>
<gene>
    <name evidence="1" type="ORF">ECANGB1_1036</name>
</gene>
<organism evidence="1 2">
    <name type="scientific">Enterospora canceri</name>
    <dbReference type="NCBI Taxonomy" id="1081671"/>
    <lineage>
        <taxon>Eukaryota</taxon>
        <taxon>Fungi</taxon>
        <taxon>Fungi incertae sedis</taxon>
        <taxon>Microsporidia</taxon>
        <taxon>Enterocytozoonidae</taxon>
        <taxon>Enterospora</taxon>
    </lineage>
</organism>
<name>A0A1Y1S6Y5_9MICR</name>
<dbReference type="VEuPathDB" id="MicrosporidiaDB:ECANGB1_1036"/>
<sequence>MNINLRMAAMTPTNSRMIRDHIIKSRTDPIVVSPDRSLTDSLHLLKILNIKDAFVCLIYKHIKHNKNKGIYSISTHFV</sequence>
<reference evidence="1 2" key="1">
    <citation type="journal article" date="2017" name="Environ. Microbiol.">
        <title>Decay of the glycolytic pathway and adaptation to intranuclear parasitism within Enterocytozoonidae microsporidia.</title>
        <authorList>
            <person name="Wiredu Boakye D."/>
            <person name="Jaroenlak P."/>
            <person name="Prachumwat A."/>
            <person name="Williams T.A."/>
            <person name="Bateman K.S."/>
            <person name="Itsathitphaisarn O."/>
            <person name="Sritunyalucksana K."/>
            <person name="Paszkiewicz K.H."/>
            <person name="Moore K.A."/>
            <person name="Stentiford G.D."/>
            <person name="Williams B.A."/>
        </authorList>
    </citation>
    <scope>NUCLEOTIDE SEQUENCE [LARGE SCALE GENOMIC DNA]</scope>
    <source>
        <strain evidence="1 2">GB1</strain>
    </source>
</reference>
<evidence type="ECO:0000313" key="2">
    <source>
        <dbReference type="Proteomes" id="UP000192639"/>
    </source>
</evidence>